<sequence>MGLWAVILGVLVGVVIGGVGGFLLFRSWRRGQTSRTLVAQTLPDGVVQSLAALPFPAFVVNASNEVLLTTPTLDALRLVDGRRVLLPEITADIDEARSTASPLTERLVLHRGRGERADRHVTVHVSVLGNRYILVVVEDRTRAVLAETMRRDFTANVSHELKTPISAVLLLAEAIHDSADDPEAVRHFADRLGEEADRLRRMVGGILALSRIESELDEPETFAPVDLRSIVDGAVSATGVAAEGRNISVTVRTQGDLVVRGDADALESAVTNLLSNAIEHSPHGADVGVQATGDADGVTVIVSDQGEGIPKAKQERVFERFYRVDPARSRESGTGGTGLGLSIVKHVALRHGGSVSLWSKVGVGSSFTLRLPREQAADVLASEPDADRSRAVVVR</sequence>
<evidence type="ECO:0000256" key="1">
    <source>
        <dbReference type="ARBA" id="ARBA00000085"/>
    </source>
</evidence>
<evidence type="ECO:0000256" key="9">
    <source>
        <dbReference type="ARBA" id="ARBA00023136"/>
    </source>
</evidence>
<keyword evidence="5" id="KW-0597">Phosphoprotein</keyword>
<keyword evidence="7 13" id="KW-0418">Kinase</keyword>
<dbReference type="RefSeq" id="WP_158035214.1">
    <property type="nucleotide sequence ID" value="NZ_BAAAZV010000007.1"/>
</dbReference>
<keyword evidence="9 11" id="KW-0472">Membrane</keyword>
<feature type="transmembrane region" description="Helical" evidence="11">
    <location>
        <begin position="6"/>
        <end position="25"/>
    </location>
</feature>
<proteinExistence type="predicted"/>
<evidence type="ECO:0000313" key="13">
    <source>
        <dbReference type="EMBL" id="KAB1633435.1"/>
    </source>
</evidence>
<keyword evidence="8" id="KW-0902">Two-component regulatory system</keyword>
<dbReference type="GO" id="GO:0005509">
    <property type="term" value="F:calcium ion binding"/>
    <property type="evidence" value="ECO:0007669"/>
    <property type="project" value="UniProtKB-ARBA"/>
</dbReference>
<dbReference type="CDD" id="cd00075">
    <property type="entry name" value="HATPase"/>
    <property type="match status" value="1"/>
</dbReference>
<feature type="domain" description="Histidine kinase" evidence="12">
    <location>
        <begin position="156"/>
        <end position="375"/>
    </location>
</feature>
<dbReference type="OrthoDB" id="9813151at2"/>
<evidence type="ECO:0000256" key="7">
    <source>
        <dbReference type="ARBA" id="ARBA00022777"/>
    </source>
</evidence>
<dbReference type="FunFam" id="1.10.287.130:FF:000001">
    <property type="entry name" value="Two-component sensor histidine kinase"/>
    <property type="match status" value="1"/>
</dbReference>
<comment type="caution">
    <text evidence="13">The sequence shown here is derived from an EMBL/GenBank/DDBJ whole genome shotgun (WGS) entry which is preliminary data.</text>
</comment>
<dbReference type="AlphaFoldDB" id="A0A7C8FRT7"/>
<dbReference type="InterPro" id="IPR003661">
    <property type="entry name" value="HisK_dim/P_dom"/>
</dbReference>
<accession>A0A7C8FRT7</accession>
<reference evidence="13 14" key="1">
    <citation type="submission" date="2019-09" db="EMBL/GenBank/DDBJ databases">
        <title>Phylogeny of genus Pseudoclavibacter and closely related genus.</title>
        <authorList>
            <person name="Li Y."/>
        </authorList>
    </citation>
    <scope>NUCLEOTIDE SEQUENCE [LARGE SCALE GENOMIC DNA]</scope>
    <source>
        <strain evidence="13 14">JCM 16921</strain>
    </source>
</reference>
<dbReference type="Pfam" id="PF00512">
    <property type="entry name" value="HisKA"/>
    <property type="match status" value="1"/>
</dbReference>
<name>A0A7C8FRT7_9MICO</name>
<evidence type="ECO:0000256" key="4">
    <source>
        <dbReference type="ARBA" id="ARBA00012438"/>
    </source>
</evidence>
<keyword evidence="11" id="KW-1133">Transmembrane helix</keyword>
<dbReference type="GO" id="GO:0004721">
    <property type="term" value="F:phosphoprotein phosphatase activity"/>
    <property type="evidence" value="ECO:0007669"/>
    <property type="project" value="TreeGrafter"/>
</dbReference>
<dbReference type="GO" id="GO:0005886">
    <property type="term" value="C:plasma membrane"/>
    <property type="evidence" value="ECO:0007669"/>
    <property type="project" value="UniProtKB-SubCell"/>
</dbReference>
<dbReference type="Proteomes" id="UP000481339">
    <property type="component" value="Unassembled WGS sequence"/>
</dbReference>
<dbReference type="PANTHER" id="PTHR45453">
    <property type="entry name" value="PHOSPHATE REGULON SENSOR PROTEIN PHOR"/>
    <property type="match status" value="1"/>
</dbReference>
<dbReference type="Gene3D" id="1.10.287.130">
    <property type="match status" value="1"/>
</dbReference>
<dbReference type="FunFam" id="3.30.565.10:FF:000006">
    <property type="entry name" value="Sensor histidine kinase WalK"/>
    <property type="match status" value="1"/>
</dbReference>
<dbReference type="InterPro" id="IPR004358">
    <property type="entry name" value="Sig_transdc_His_kin-like_C"/>
</dbReference>
<dbReference type="EMBL" id="WBKA01000001">
    <property type="protein sequence ID" value="KAB1633435.1"/>
    <property type="molecule type" value="Genomic_DNA"/>
</dbReference>
<evidence type="ECO:0000256" key="6">
    <source>
        <dbReference type="ARBA" id="ARBA00022679"/>
    </source>
</evidence>
<organism evidence="13 14">
    <name type="scientific">Pseudoclavibacter caeni</name>
    <dbReference type="NCBI Taxonomy" id="908846"/>
    <lineage>
        <taxon>Bacteria</taxon>
        <taxon>Bacillati</taxon>
        <taxon>Actinomycetota</taxon>
        <taxon>Actinomycetes</taxon>
        <taxon>Micrococcales</taxon>
        <taxon>Microbacteriaceae</taxon>
        <taxon>Pseudoclavibacter</taxon>
    </lineage>
</organism>
<dbReference type="SMART" id="SM00387">
    <property type="entry name" value="HATPase_c"/>
    <property type="match status" value="1"/>
</dbReference>
<evidence type="ECO:0000256" key="2">
    <source>
        <dbReference type="ARBA" id="ARBA00001968"/>
    </source>
</evidence>
<evidence type="ECO:0000256" key="3">
    <source>
        <dbReference type="ARBA" id="ARBA00004236"/>
    </source>
</evidence>
<evidence type="ECO:0000256" key="11">
    <source>
        <dbReference type="SAM" id="Phobius"/>
    </source>
</evidence>
<dbReference type="InterPro" id="IPR003594">
    <property type="entry name" value="HATPase_dom"/>
</dbReference>
<dbReference type="SMART" id="SM00388">
    <property type="entry name" value="HisKA"/>
    <property type="match status" value="1"/>
</dbReference>
<keyword evidence="6" id="KW-0808">Transferase</keyword>
<dbReference type="InterPro" id="IPR036097">
    <property type="entry name" value="HisK_dim/P_sf"/>
</dbReference>
<protein>
    <recommendedName>
        <fullName evidence="10">Sensor-like histidine kinase SenX3</fullName>
        <ecNumber evidence="4">2.7.13.3</ecNumber>
    </recommendedName>
</protein>
<keyword evidence="14" id="KW-1185">Reference proteome</keyword>
<dbReference type="InterPro" id="IPR050351">
    <property type="entry name" value="BphY/WalK/GraS-like"/>
</dbReference>
<dbReference type="PROSITE" id="PS50109">
    <property type="entry name" value="HIS_KIN"/>
    <property type="match status" value="1"/>
</dbReference>
<dbReference type="InterPro" id="IPR036890">
    <property type="entry name" value="HATPase_C_sf"/>
</dbReference>
<dbReference type="InterPro" id="IPR005467">
    <property type="entry name" value="His_kinase_dom"/>
</dbReference>
<dbReference type="SUPFAM" id="SSF47384">
    <property type="entry name" value="Homodimeric domain of signal transducing histidine kinase"/>
    <property type="match status" value="1"/>
</dbReference>
<dbReference type="PRINTS" id="PR00344">
    <property type="entry name" value="BCTRLSENSOR"/>
</dbReference>
<gene>
    <name evidence="13" type="ORF">F8O02_00360</name>
</gene>
<evidence type="ECO:0000313" key="14">
    <source>
        <dbReference type="Proteomes" id="UP000481339"/>
    </source>
</evidence>
<dbReference type="GO" id="GO:0016036">
    <property type="term" value="P:cellular response to phosphate starvation"/>
    <property type="evidence" value="ECO:0007669"/>
    <property type="project" value="TreeGrafter"/>
</dbReference>
<evidence type="ECO:0000259" key="12">
    <source>
        <dbReference type="PROSITE" id="PS50109"/>
    </source>
</evidence>
<dbReference type="Gene3D" id="3.30.565.10">
    <property type="entry name" value="Histidine kinase-like ATPase, C-terminal domain"/>
    <property type="match status" value="1"/>
</dbReference>
<evidence type="ECO:0000256" key="5">
    <source>
        <dbReference type="ARBA" id="ARBA00022553"/>
    </source>
</evidence>
<comment type="subcellular location">
    <subcellularLocation>
        <location evidence="3">Cell membrane</location>
    </subcellularLocation>
</comment>
<keyword evidence="11" id="KW-0812">Transmembrane</keyword>
<dbReference type="SUPFAM" id="SSF55874">
    <property type="entry name" value="ATPase domain of HSP90 chaperone/DNA topoisomerase II/histidine kinase"/>
    <property type="match status" value="1"/>
</dbReference>
<dbReference type="PANTHER" id="PTHR45453:SF1">
    <property type="entry name" value="PHOSPHATE REGULON SENSOR PROTEIN PHOR"/>
    <property type="match status" value="1"/>
</dbReference>
<dbReference type="CDD" id="cd00082">
    <property type="entry name" value="HisKA"/>
    <property type="match status" value="1"/>
</dbReference>
<dbReference type="EC" id="2.7.13.3" evidence="4"/>
<evidence type="ECO:0000256" key="10">
    <source>
        <dbReference type="ARBA" id="ARBA00039401"/>
    </source>
</evidence>
<comment type="catalytic activity">
    <reaction evidence="1">
        <text>ATP + protein L-histidine = ADP + protein N-phospho-L-histidine.</text>
        <dbReference type="EC" id="2.7.13.3"/>
    </reaction>
</comment>
<comment type="cofactor">
    <cofactor evidence="2">
        <name>a divalent metal cation</name>
        <dbReference type="ChEBI" id="CHEBI:60240"/>
    </cofactor>
</comment>
<evidence type="ECO:0000256" key="8">
    <source>
        <dbReference type="ARBA" id="ARBA00023012"/>
    </source>
</evidence>
<dbReference type="GO" id="GO:0000155">
    <property type="term" value="F:phosphorelay sensor kinase activity"/>
    <property type="evidence" value="ECO:0007669"/>
    <property type="project" value="InterPro"/>
</dbReference>
<dbReference type="Pfam" id="PF02518">
    <property type="entry name" value="HATPase_c"/>
    <property type="match status" value="1"/>
</dbReference>